<evidence type="ECO:0000313" key="1">
    <source>
        <dbReference type="EMBL" id="CAG8456240.1"/>
    </source>
</evidence>
<sequence>MTALKKKPGAKKRKKVKVTKKRTPSLYSQLRKRAAYQNKLQQLLSFTEKKSAYKGKLAREQYWSKKFQASPISLAQAGLTLPREQPPHIPKRKTATFSTVFLPSPTLRKIETTREPLIVDKLKEYQFKLNFYELFGRPPGSEKEIRHFINID</sequence>
<keyword evidence="2" id="KW-1185">Reference proteome</keyword>
<name>A0ACA9K741_9GLOM</name>
<dbReference type="EMBL" id="CAJVPW010000492">
    <property type="protein sequence ID" value="CAG8456240.1"/>
    <property type="molecule type" value="Genomic_DNA"/>
</dbReference>
<evidence type="ECO:0000313" key="2">
    <source>
        <dbReference type="Proteomes" id="UP000789366"/>
    </source>
</evidence>
<protein>
    <submittedName>
        <fullName evidence="1">915_t:CDS:1</fullName>
    </submittedName>
</protein>
<comment type="caution">
    <text evidence="1">The sequence shown here is derived from an EMBL/GenBank/DDBJ whole genome shotgun (WGS) entry which is preliminary data.</text>
</comment>
<reference evidence="1" key="1">
    <citation type="submission" date="2021-06" db="EMBL/GenBank/DDBJ databases">
        <authorList>
            <person name="Kallberg Y."/>
            <person name="Tangrot J."/>
            <person name="Rosling A."/>
        </authorList>
    </citation>
    <scope>NUCLEOTIDE SEQUENCE</scope>
    <source>
        <strain evidence="1">28 12/20/2015</strain>
    </source>
</reference>
<gene>
    <name evidence="1" type="ORF">SPELUC_LOCUS1047</name>
</gene>
<accession>A0ACA9K741</accession>
<organism evidence="1 2">
    <name type="scientific">Cetraspora pellucida</name>
    <dbReference type="NCBI Taxonomy" id="1433469"/>
    <lineage>
        <taxon>Eukaryota</taxon>
        <taxon>Fungi</taxon>
        <taxon>Fungi incertae sedis</taxon>
        <taxon>Mucoromycota</taxon>
        <taxon>Glomeromycotina</taxon>
        <taxon>Glomeromycetes</taxon>
        <taxon>Diversisporales</taxon>
        <taxon>Gigasporaceae</taxon>
        <taxon>Cetraspora</taxon>
    </lineage>
</organism>
<dbReference type="Proteomes" id="UP000789366">
    <property type="component" value="Unassembled WGS sequence"/>
</dbReference>
<proteinExistence type="predicted"/>